<name>A0ABR0V8V7_REHGL</name>
<keyword evidence="6 8" id="KW-1133">Transmembrane helix</keyword>
<dbReference type="InterPro" id="IPR000719">
    <property type="entry name" value="Prot_kinase_dom"/>
</dbReference>
<organism evidence="11 12">
    <name type="scientific">Rehmannia glutinosa</name>
    <name type="common">Chinese foxglove</name>
    <dbReference type="NCBI Taxonomy" id="99300"/>
    <lineage>
        <taxon>Eukaryota</taxon>
        <taxon>Viridiplantae</taxon>
        <taxon>Streptophyta</taxon>
        <taxon>Embryophyta</taxon>
        <taxon>Tracheophyta</taxon>
        <taxon>Spermatophyta</taxon>
        <taxon>Magnoliopsida</taxon>
        <taxon>eudicotyledons</taxon>
        <taxon>Gunneridae</taxon>
        <taxon>Pentapetalae</taxon>
        <taxon>asterids</taxon>
        <taxon>lamiids</taxon>
        <taxon>Lamiales</taxon>
        <taxon>Orobanchaceae</taxon>
        <taxon>Rehmannieae</taxon>
        <taxon>Rehmannia</taxon>
    </lineage>
</organism>
<evidence type="ECO:0000256" key="3">
    <source>
        <dbReference type="ARBA" id="ARBA00022614"/>
    </source>
</evidence>
<keyword evidence="5" id="KW-0677">Repeat</keyword>
<sequence>MDNSCFSSVLSLLLLLNSNTIVLCLATTFNINSTNTDQISLLAFKKTITSDPYAILAKNWSENVSVCHWIGVTCGIKHQRVISLNISRFDFSGTLSPHLGNLTFLRYLDISSNNFTGNIPSELSHLHRLRRINLGFNTFTGEIPSWFGALPRLQQLILKNNTFSGRIPGEIGNSNSSLEIVNLDYNQLTGSIPYGIFNISSIREITIMYNYILGTLPSDICNNLPNLVRLALSGNQLEGRIPSNIRKCRNIEVLSLSINRFNGKIPSEIGSLRPIPNQIMNCTSLKYLRLANNYLTGELPQEHGNLRSLEFFSVYNNSLSGSIPSSMFKIPTLKVLELSYNQFSGSLHLPWNLSFSNLEELYLHTNGLTGEIPSSITNASKLTILDMNENSFSGSIPDFGNLRLLQWLNLRNNNLSGSTESPNQELGFISSLTNCQNLTFLEISENPLNGILPASIGNLSTSLQMLRARDCNIKGVIPDGIGNLSSLLRISLSQNELTGLISPKNRKINATAKIISFLGIVCGIASLKVINGIDLSSNKLSGYIPSSIDGCQSLEFLSLSNNKFEGSIPESLGNVRGLSSLDLSNNNLSGLIPKSLENLRFLQYFNVSYNKLEGEIPTNGSFVNFTAQSFVNNSALCGETKFRVPHCTEMIIRRSIRRKNVVRFMKYILPPFILAIILVIVIVVLTRKRKLNKIPPLPDISPNIAWRRVSYIEIVRGTNGFSETNLLGKGGFAIDVALALEYLHHGHTFPVVHCDIKPNNVLLDEDMTAHLGDFGIAKLFDEGETMVQTKTLATIGYAAPEYGSEGKVSTNGDVYSYGILLLEIFTRKKPTNDMFSEEMSLKDWVHEALQENSVTEIVAPDLLAREDQHLRTKEECVSSIFSLAVKCLALLPEERTNMIQIVALSKGLKPKLWRAPASTICLVHDRRDNKHKIESMSNMAYIVSICMLILCGTKMMV</sequence>
<keyword evidence="12" id="KW-1185">Reference proteome</keyword>
<evidence type="ECO:0000313" key="12">
    <source>
        <dbReference type="Proteomes" id="UP001318860"/>
    </source>
</evidence>
<dbReference type="Gene3D" id="3.80.10.10">
    <property type="entry name" value="Ribonuclease Inhibitor"/>
    <property type="match status" value="4"/>
</dbReference>
<evidence type="ECO:0000256" key="8">
    <source>
        <dbReference type="SAM" id="Phobius"/>
    </source>
</evidence>
<evidence type="ECO:0000256" key="9">
    <source>
        <dbReference type="SAM" id="SignalP"/>
    </source>
</evidence>
<dbReference type="PANTHER" id="PTHR27008">
    <property type="entry name" value="OS04G0122200 PROTEIN"/>
    <property type="match status" value="1"/>
</dbReference>
<keyword evidence="3" id="KW-0433">Leucine-rich repeat</keyword>
<dbReference type="Proteomes" id="UP001318860">
    <property type="component" value="Unassembled WGS sequence"/>
</dbReference>
<keyword evidence="9" id="KW-0732">Signal</keyword>
<evidence type="ECO:0000256" key="4">
    <source>
        <dbReference type="ARBA" id="ARBA00022692"/>
    </source>
</evidence>
<comment type="similarity">
    <text evidence="2">Belongs to the protein kinase superfamily. Ser/Thr protein kinase family.</text>
</comment>
<feature type="signal peptide" evidence="9">
    <location>
        <begin position="1"/>
        <end position="26"/>
    </location>
</feature>
<dbReference type="SMART" id="SM00369">
    <property type="entry name" value="LRR_TYP"/>
    <property type="match status" value="8"/>
</dbReference>
<feature type="domain" description="Protein kinase" evidence="10">
    <location>
        <begin position="578"/>
        <end position="912"/>
    </location>
</feature>
<dbReference type="InterPro" id="IPR032675">
    <property type="entry name" value="LRR_dom_sf"/>
</dbReference>
<dbReference type="PROSITE" id="PS50011">
    <property type="entry name" value="PROTEIN_KINASE_DOM"/>
    <property type="match status" value="1"/>
</dbReference>
<dbReference type="InterPro" id="IPR013210">
    <property type="entry name" value="LRR_N_plant-typ"/>
</dbReference>
<evidence type="ECO:0000256" key="1">
    <source>
        <dbReference type="ARBA" id="ARBA00004370"/>
    </source>
</evidence>
<dbReference type="SMART" id="SM00220">
    <property type="entry name" value="S_TKc"/>
    <property type="match status" value="1"/>
</dbReference>
<keyword evidence="4 8" id="KW-0812">Transmembrane</keyword>
<evidence type="ECO:0000256" key="2">
    <source>
        <dbReference type="ARBA" id="ARBA00008684"/>
    </source>
</evidence>
<dbReference type="Pfam" id="PF08263">
    <property type="entry name" value="LRRNT_2"/>
    <property type="match status" value="1"/>
</dbReference>
<evidence type="ECO:0000256" key="7">
    <source>
        <dbReference type="ARBA" id="ARBA00023136"/>
    </source>
</evidence>
<reference evidence="11 12" key="1">
    <citation type="journal article" date="2021" name="Comput. Struct. Biotechnol. J.">
        <title>De novo genome assembly of the potent medicinal plant Rehmannia glutinosa using nanopore technology.</title>
        <authorList>
            <person name="Ma L."/>
            <person name="Dong C."/>
            <person name="Song C."/>
            <person name="Wang X."/>
            <person name="Zheng X."/>
            <person name="Niu Y."/>
            <person name="Chen S."/>
            <person name="Feng W."/>
        </authorList>
    </citation>
    <scope>NUCLEOTIDE SEQUENCE [LARGE SCALE GENOMIC DNA]</scope>
    <source>
        <strain evidence="11">DH-2019</strain>
    </source>
</reference>
<evidence type="ECO:0000313" key="11">
    <source>
        <dbReference type="EMBL" id="KAK6130556.1"/>
    </source>
</evidence>
<dbReference type="InterPro" id="IPR003591">
    <property type="entry name" value="Leu-rich_rpt_typical-subtyp"/>
</dbReference>
<dbReference type="InterPro" id="IPR001611">
    <property type="entry name" value="Leu-rich_rpt"/>
</dbReference>
<dbReference type="SUPFAM" id="SSF52047">
    <property type="entry name" value="RNI-like"/>
    <property type="match status" value="1"/>
</dbReference>
<evidence type="ECO:0000256" key="5">
    <source>
        <dbReference type="ARBA" id="ARBA00022737"/>
    </source>
</evidence>
<proteinExistence type="inferred from homology"/>
<dbReference type="Pfam" id="PF00069">
    <property type="entry name" value="Pkinase"/>
    <property type="match status" value="1"/>
</dbReference>
<dbReference type="Gene3D" id="1.10.510.10">
    <property type="entry name" value="Transferase(Phosphotransferase) domain 1"/>
    <property type="match status" value="1"/>
</dbReference>
<protein>
    <recommendedName>
        <fullName evidence="10">Protein kinase domain-containing protein</fullName>
    </recommendedName>
</protein>
<comment type="caution">
    <text evidence="11">The sequence shown here is derived from an EMBL/GenBank/DDBJ whole genome shotgun (WGS) entry which is preliminary data.</text>
</comment>
<dbReference type="InterPro" id="IPR008271">
    <property type="entry name" value="Ser/Thr_kinase_AS"/>
</dbReference>
<feature type="chain" id="PRO_5045121886" description="Protein kinase domain-containing protein" evidence="9">
    <location>
        <begin position="27"/>
        <end position="957"/>
    </location>
</feature>
<dbReference type="PANTHER" id="PTHR27008:SF585">
    <property type="entry name" value="PROTEIN KINASE DOMAIN-CONTAINING PROTEIN"/>
    <property type="match status" value="1"/>
</dbReference>
<evidence type="ECO:0000259" key="10">
    <source>
        <dbReference type="PROSITE" id="PS50011"/>
    </source>
</evidence>
<feature type="transmembrane region" description="Helical" evidence="8">
    <location>
        <begin position="936"/>
        <end position="956"/>
    </location>
</feature>
<feature type="transmembrane region" description="Helical" evidence="8">
    <location>
        <begin position="664"/>
        <end position="685"/>
    </location>
</feature>
<accession>A0ABR0V8V7</accession>
<dbReference type="InterPro" id="IPR051809">
    <property type="entry name" value="Plant_receptor-like_S/T_kinase"/>
</dbReference>
<dbReference type="SUPFAM" id="SSF52058">
    <property type="entry name" value="L domain-like"/>
    <property type="match status" value="1"/>
</dbReference>
<dbReference type="Pfam" id="PF13855">
    <property type="entry name" value="LRR_8"/>
    <property type="match status" value="1"/>
</dbReference>
<evidence type="ECO:0000256" key="6">
    <source>
        <dbReference type="ARBA" id="ARBA00022989"/>
    </source>
</evidence>
<dbReference type="PROSITE" id="PS00108">
    <property type="entry name" value="PROTEIN_KINASE_ST"/>
    <property type="match status" value="1"/>
</dbReference>
<comment type="subcellular location">
    <subcellularLocation>
        <location evidence="1">Membrane</location>
    </subcellularLocation>
</comment>
<dbReference type="SUPFAM" id="SSF56112">
    <property type="entry name" value="Protein kinase-like (PK-like)"/>
    <property type="match status" value="1"/>
</dbReference>
<keyword evidence="7 8" id="KW-0472">Membrane</keyword>
<gene>
    <name evidence="11" type="ORF">DH2020_035702</name>
</gene>
<dbReference type="Pfam" id="PF00560">
    <property type="entry name" value="LRR_1"/>
    <property type="match status" value="9"/>
</dbReference>
<dbReference type="InterPro" id="IPR011009">
    <property type="entry name" value="Kinase-like_dom_sf"/>
</dbReference>
<dbReference type="EMBL" id="JABTTQ020001570">
    <property type="protein sequence ID" value="KAK6130556.1"/>
    <property type="molecule type" value="Genomic_DNA"/>
</dbReference>